<feature type="domain" description="Ig-like" evidence="31">
    <location>
        <begin position="1"/>
        <end position="87"/>
    </location>
</feature>
<dbReference type="GO" id="GO:0045446">
    <property type="term" value="P:endothelial cell differentiation"/>
    <property type="evidence" value="ECO:0007669"/>
    <property type="project" value="TreeGrafter"/>
</dbReference>
<evidence type="ECO:0000256" key="27">
    <source>
        <dbReference type="RuleBase" id="RU000311"/>
    </source>
</evidence>
<dbReference type="Gene3D" id="3.30.200.20">
    <property type="entry name" value="Phosphorylase Kinase, domain 1"/>
    <property type="match status" value="1"/>
</dbReference>
<evidence type="ECO:0000256" key="26">
    <source>
        <dbReference type="PROSITE-ProRule" id="PRU10141"/>
    </source>
</evidence>
<comment type="similarity">
    <text evidence="27">Belongs to the protein kinase superfamily. Tyr protein kinase family. CSF-1/PDGF receptor subfamily.</text>
</comment>
<name>A0A8C8FA13_ONCTS</name>
<dbReference type="GO" id="GO:0016477">
    <property type="term" value="P:cell migration"/>
    <property type="evidence" value="ECO:0007669"/>
    <property type="project" value="TreeGrafter"/>
</dbReference>
<keyword evidence="9" id="KW-0732">Signal</keyword>
<evidence type="ECO:0000256" key="28">
    <source>
        <dbReference type="SAM" id="MobiDB-lite"/>
    </source>
</evidence>
<evidence type="ECO:0000256" key="4">
    <source>
        <dbReference type="ARBA" id="ARBA00022475"/>
    </source>
</evidence>
<keyword evidence="7" id="KW-0808">Transferase</keyword>
<keyword evidence="10" id="KW-0677">Repeat</keyword>
<protein>
    <recommendedName>
        <fullName evidence="2">receptor protein-tyrosine kinase</fullName>
        <ecNumber evidence="2">2.7.10.1</ecNumber>
    </recommendedName>
</protein>
<dbReference type="Pfam" id="PF07679">
    <property type="entry name" value="I-set"/>
    <property type="match status" value="1"/>
</dbReference>
<dbReference type="InterPro" id="IPR013151">
    <property type="entry name" value="Immunoglobulin_dom"/>
</dbReference>
<dbReference type="GO" id="GO:0043408">
    <property type="term" value="P:regulation of MAPK cascade"/>
    <property type="evidence" value="ECO:0007669"/>
    <property type="project" value="TreeGrafter"/>
</dbReference>
<evidence type="ECO:0000256" key="7">
    <source>
        <dbReference type="ARBA" id="ARBA00022679"/>
    </source>
</evidence>
<keyword evidence="14 24" id="KW-0067">ATP-binding</keyword>
<dbReference type="Pfam" id="PF00047">
    <property type="entry name" value="ig"/>
    <property type="match status" value="1"/>
</dbReference>
<dbReference type="InterPro" id="IPR050122">
    <property type="entry name" value="RTK"/>
</dbReference>
<dbReference type="InterPro" id="IPR055229">
    <property type="entry name" value="VEGFR1-3_5th"/>
</dbReference>
<evidence type="ECO:0000256" key="3">
    <source>
        <dbReference type="ARBA" id="ARBA00022473"/>
    </source>
</evidence>
<evidence type="ECO:0000256" key="10">
    <source>
        <dbReference type="ARBA" id="ARBA00022737"/>
    </source>
</evidence>
<keyword evidence="11 24" id="KW-0547">Nucleotide-binding</keyword>
<keyword evidence="21 27" id="KW-0393">Immunoglobulin domain</keyword>
<evidence type="ECO:0000256" key="17">
    <source>
        <dbReference type="ARBA" id="ARBA00023137"/>
    </source>
</evidence>
<dbReference type="GO" id="GO:0045766">
    <property type="term" value="P:positive regulation of angiogenesis"/>
    <property type="evidence" value="ECO:0007669"/>
    <property type="project" value="TreeGrafter"/>
</dbReference>
<evidence type="ECO:0000256" key="14">
    <source>
        <dbReference type="ARBA" id="ARBA00022840"/>
    </source>
</evidence>
<feature type="binding site" evidence="24">
    <location>
        <begin position="756"/>
        <end position="763"/>
    </location>
    <ligand>
        <name>ATP</name>
        <dbReference type="ChEBI" id="CHEBI:30616"/>
    </ligand>
</feature>
<dbReference type="InterPro" id="IPR003598">
    <property type="entry name" value="Ig_sub2"/>
</dbReference>
<dbReference type="PROSITE" id="PS00107">
    <property type="entry name" value="PROTEIN_KINASE_ATP"/>
    <property type="match status" value="1"/>
</dbReference>
<dbReference type="Gene3D" id="2.60.40.10">
    <property type="entry name" value="Immunoglobulins"/>
    <property type="match status" value="6"/>
</dbReference>
<feature type="domain" description="Protein kinase" evidence="30">
    <location>
        <begin position="749"/>
        <end position="1079"/>
    </location>
</feature>
<feature type="region of interest" description="Disordered" evidence="28">
    <location>
        <begin position="885"/>
        <end position="904"/>
    </location>
</feature>
<evidence type="ECO:0000256" key="23">
    <source>
        <dbReference type="PIRSR" id="PIRSR000615-1"/>
    </source>
</evidence>
<evidence type="ECO:0000256" key="21">
    <source>
        <dbReference type="ARBA" id="ARBA00023319"/>
    </source>
</evidence>
<evidence type="ECO:0000256" key="24">
    <source>
        <dbReference type="PIRSR" id="PIRSR000615-2"/>
    </source>
</evidence>
<feature type="binding site" evidence="24">
    <location>
        <position position="947"/>
    </location>
    <ligand>
        <name>ATP</name>
        <dbReference type="ChEBI" id="CHEBI:30616"/>
    </ligand>
</feature>
<organism evidence="32 33">
    <name type="scientific">Oncorhynchus tshawytscha</name>
    <name type="common">Chinook salmon</name>
    <name type="synonym">Salmo tshawytscha</name>
    <dbReference type="NCBI Taxonomy" id="74940"/>
    <lineage>
        <taxon>Eukaryota</taxon>
        <taxon>Metazoa</taxon>
        <taxon>Chordata</taxon>
        <taxon>Craniata</taxon>
        <taxon>Vertebrata</taxon>
        <taxon>Euteleostomi</taxon>
        <taxon>Actinopterygii</taxon>
        <taxon>Neopterygii</taxon>
        <taxon>Teleostei</taxon>
        <taxon>Protacanthopterygii</taxon>
        <taxon>Salmoniformes</taxon>
        <taxon>Salmonidae</taxon>
        <taxon>Salmoninae</taxon>
        <taxon>Oncorhynchus</taxon>
    </lineage>
</organism>
<evidence type="ECO:0000256" key="15">
    <source>
        <dbReference type="ARBA" id="ARBA00022989"/>
    </source>
</evidence>
<dbReference type="Ensembl" id="ENSOTST00005033990.2">
    <property type="protein sequence ID" value="ENSOTSP00005031392.2"/>
    <property type="gene ID" value="ENSOTSG00005014753.2"/>
</dbReference>
<sequence length="1222" mass="137885">MCYLNTSSQRSQPGSHLLWITSAVFIRGASQLHWRLPWRNVTSEGVHVEECEPQANAHCSKLLVRNLIPNDTGLYSCRYAQPSADISSTYVYVKDEKHPFVEHHFHNPSTLFSYRHEATLVIPCRTTSPDQIVTLEWPPLSKEVEQGKEWDPKMGFKIPYGPYKFYHLLTCVTSVNGQRVQSKYIPLRTSENVKINPRRIKLLVGDSLVLNYYWSTNPLFQAITLSNITMDNRGVYRCTADIGSAETGNKKHASAKVTIYEHPYLNVSYKNERARRVVYTEGRNKLMFEPKVNALPPPDTMTWYKDGVPINENSTCYESSGYNLFVKDVKQKDAGVFTIALGNKERGLYRNLSYTLIVQVRPKISEEEVASEYVQPYMFGMQHQLTCTAFGVPMPNITWLWQPCHPDPTDKECTLYTEPIPVQIDDKGNYSHNRIENIYNKNQLVKGKNKTVSTLVVGAAHISGIYSCVAENELGNCTLRTIFYVDDHPQHLAIEPQTAIEGDDVTLTCRGTRYLYTDLQWYNPQNYTVTPANITALQLSPYAISLSLSLHNVSRSHTTGYQCWAGNLHSKRVIVQTVLTVDERKRPWLRQNLTNQDVNSSSTLTMACYALGMPPPYITWYKDKLPVQEGPGITLREDGVLTIERVKKDDEGLYECLASNNEGSVKASAVVTVVGDEGKPNIEVIVLVCTGAAATFLWLMLILFIRKLRKPDYMMGPSIIIDPDECPLDEQCERLQYDGSKWEFPRDRLRLGKTLGHGAFGKVVEASAFGIDKLSTCKTVAVKMLKGGATTNERKALMSELKILIHIGHHLNVVNLLGACTKPGGPLMMIVEYCKYGNLSNYLRSKRADFIVYKSQDGKVVTSGSGCDLSELIKRRLESVASTGSSASSGFVEDKSYCDSEEEEEEPEDLYKRVLTMEDLICYIFQVAKGMEFLASRKCIHRDLAARNILLSENNVVKICDFGLARDIYKDPDYVRKGDARLPLKWMAPEAIFDKIYTTQSDVWSFGVLMWEIFSLGASPYPGLHIDEDFCCRLKEGTRMRAPEYSSSEIYQTMLDCWQAEPGDRPTFTELVERLGDLLQASVQQEGKHYIPIAALLSKEGDPSNTALSEETNTRPLSYRDSGSTWNIKIRPASVKTFDEVTMENGSNDNHEQTGNIPRTLAKIPMNRSKESVLTEGEKDKYLQPVSSLDFTLDDSSLEPGLESHSPPPDYSYVVRYSTPPV</sequence>
<keyword evidence="18" id="KW-1015">Disulfide bond</keyword>
<evidence type="ECO:0000256" key="16">
    <source>
        <dbReference type="ARBA" id="ARBA00023136"/>
    </source>
</evidence>
<evidence type="ECO:0000256" key="6">
    <source>
        <dbReference type="ARBA" id="ARBA00022657"/>
    </source>
</evidence>
<dbReference type="FunFam" id="1.10.510.10:FF:002412">
    <property type="match status" value="1"/>
</dbReference>
<dbReference type="PANTHER" id="PTHR24416:SF552">
    <property type="entry name" value="RECEPTOR PROTEIN-TYROSINE KINASE"/>
    <property type="match status" value="1"/>
</dbReference>
<dbReference type="InterPro" id="IPR041348">
    <property type="entry name" value="VEGFR-2_TMD"/>
</dbReference>
<keyword evidence="5" id="KW-0597">Phosphoprotein</keyword>
<dbReference type="GO" id="GO:0005524">
    <property type="term" value="F:ATP binding"/>
    <property type="evidence" value="ECO:0007669"/>
    <property type="project" value="UniProtKB-UniRule"/>
</dbReference>
<dbReference type="InterPro" id="IPR036179">
    <property type="entry name" value="Ig-like_dom_sf"/>
</dbReference>
<evidence type="ECO:0000256" key="22">
    <source>
        <dbReference type="ARBA" id="ARBA00051243"/>
    </source>
</evidence>
<keyword evidence="4" id="KW-1003">Cell membrane</keyword>
<evidence type="ECO:0000256" key="9">
    <source>
        <dbReference type="ARBA" id="ARBA00022729"/>
    </source>
</evidence>
<feature type="domain" description="Ig-like" evidence="31">
    <location>
        <begin position="587"/>
        <end position="672"/>
    </location>
</feature>
<keyword evidence="17" id="KW-0829">Tyrosine-protein kinase</keyword>
<reference evidence="32" key="2">
    <citation type="submission" date="2025-09" db="UniProtKB">
        <authorList>
            <consortium name="Ensembl"/>
        </authorList>
    </citation>
    <scope>IDENTIFICATION</scope>
</reference>
<dbReference type="InterPro" id="IPR007110">
    <property type="entry name" value="Ig-like_dom"/>
</dbReference>
<feature type="domain" description="Ig-like" evidence="31">
    <location>
        <begin position="362"/>
        <end position="472"/>
    </location>
</feature>
<dbReference type="InterPro" id="IPR013098">
    <property type="entry name" value="Ig_I-set"/>
</dbReference>
<comment type="catalytic activity">
    <reaction evidence="22">
        <text>L-tyrosyl-[protein] + ATP = O-phospho-L-tyrosyl-[protein] + ADP + H(+)</text>
        <dbReference type="Rhea" id="RHEA:10596"/>
        <dbReference type="Rhea" id="RHEA-COMP:10136"/>
        <dbReference type="Rhea" id="RHEA-COMP:20101"/>
        <dbReference type="ChEBI" id="CHEBI:15378"/>
        <dbReference type="ChEBI" id="CHEBI:30616"/>
        <dbReference type="ChEBI" id="CHEBI:46858"/>
        <dbReference type="ChEBI" id="CHEBI:61978"/>
        <dbReference type="ChEBI" id="CHEBI:456216"/>
        <dbReference type="EC" id="2.7.10.1"/>
    </reaction>
</comment>
<feature type="binding site" evidence="24 26">
    <location>
        <position position="783"/>
    </location>
    <ligand>
        <name>ATP</name>
        <dbReference type="ChEBI" id="CHEBI:30616"/>
    </ligand>
</feature>
<keyword evidence="25" id="KW-0479">Metal-binding</keyword>
<evidence type="ECO:0000256" key="25">
    <source>
        <dbReference type="PIRSR" id="PIRSR000615-3"/>
    </source>
</evidence>
<evidence type="ECO:0000256" key="2">
    <source>
        <dbReference type="ARBA" id="ARBA00011902"/>
    </source>
</evidence>
<dbReference type="Pfam" id="PF22971">
    <property type="entry name" value="Ig_VEGFR-1-like_5th"/>
    <property type="match status" value="1"/>
</dbReference>
<dbReference type="Pfam" id="PF17988">
    <property type="entry name" value="VEGFR-2_TMD"/>
    <property type="match status" value="1"/>
</dbReference>
<dbReference type="InterPro" id="IPR000719">
    <property type="entry name" value="Prot_kinase_dom"/>
</dbReference>
<evidence type="ECO:0000256" key="5">
    <source>
        <dbReference type="ARBA" id="ARBA00022553"/>
    </source>
</evidence>
<dbReference type="InterPro" id="IPR008266">
    <property type="entry name" value="Tyr_kinase_AS"/>
</dbReference>
<evidence type="ECO:0000256" key="20">
    <source>
        <dbReference type="ARBA" id="ARBA00023180"/>
    </source>
</evidence>
<feature type="region of interest" description="Disordered" evidence="28">
    <location>
        <begin position="1192"/>
        <end position="1222"/>
    </location>
</feature>
<evidence type="ECO:0000256" key="8">
    <source>
        <dbReference type="ARBA" id="ARBA00022692"/>
    </source>
</evidence>
<dbReference type="GO" id="GO:0019838">
    <property type="term" value="F:growth factor binding"/>
    <property type="evidence" value="ECO:0007669"/>
    <property type="project" value="TreeGrafter"/>
</dbReference>
<evidence type="ECO:0000313" key="32">
    <source>
        <dbReference type="Ensembl" id="ENSOTSP00005031392.2"/>
    </source>
</evidence>
<feature type="binding site" evidence="25">
    <location>
        <position position="961"/>
    </location>
    <ligand>
        <name>Mg(2+)</name>
        <dbReference type="ChEBI" id="CHEBI:18420"/>
    </ligand>
</feature>
<dbReference type="SUPFAM" id="SSF56112">
    <property type="entry name" value="Protein kinase-like (PK-like)"/>
    <property type="match status" value="1"/>
</dbReference>
<feature type="domain" description="Ig-like" evidence="31">
    <location>
        <begin position="489"/>
        <end position="580"/>
    </location>
</feature>
<dbReference type="InterPro" id="IPR001245">
    <property type="entry name" value="Ser-Thr/Tyr_kinase_cat_dom"/>
</dbReference>
<dbReference type="Pfam" id="PF07714">
    <property type="entry name" value="PK_Tyr_Ser-Thr"/>
    <property type="match status" value="1"/>
</dbReference>
<dbReference type="GeneTree" id="ENSGT00940000164144"/>
<evidence type="ECO:0000259" key="30">
    <source>
        <dbReference type="PROSITE" id="PS50011"/>
    </source>
</evidence>
<dbReference type="Pfam" id="PF21339">
    <property type="entry name" value="VEGFR-1-like_Ig-like"/>
    <property type="match status" value="1"/>
</dbReference>
<dbReference type="Proteomes" id="UP000694402">
    <property type="component" value="Unassembled WGS sequence"/>
</dbReference>
<dbReference type="SMART" id="SM00409">
    <property type="entry name" value="IG"/>
    <property type="match status" value="6"/>
</dbReference>
<reference evidence="32" key="1">
    <citation type="submission" date="2025-08" db="UniProtKB">
        <authorList>
            <consortium name="Ensembl"/>
        </authorList>
    </citation>
    <scope>IDENTIFICATION</scope>
</reference>
<evidence type="ECO:0000313" key="33">
    <source>
        <dbReference type="Proteomes" id="UP000694402"/>
    </source>
</evidence>
<keyword evidence="15 29" id="KW-1133">Transmembrane helix</keyword>
<dbReference type="SMART" id="SM00408">
    <property type="entry name" value="IGc2"/>
    <property type="match status" value="3"/>
</dbReference>
<dbReference type="AlphaFoldDB" id="A0A8C8FA13"/>
<dbReference type="FunFam" id="3.30.200.20:FF:000041">
    <property type="entry name" value="Vascular endothelial growth factor receptor 2"/>
    <property type="match status" value="1"/>
</dbReference>
<proteinExistence type="inferred from homology"/>
<dbReference type="InterPro" id="IPR001824">
    <property type="entry name" value="Tyr_kinase_rcpt_3_CS"/>
</dbReference>
<feature type="transmembrane region" description="Helical" evidence="29">
    <location>
        <begin position="684"/>
        <end position="705"/>
    </location>
</feature>
<dbReference type="GO" id="GO:0046872">
    <property type="term" value="F:metal ion binding"/>
    <property type="evidence" value="ECO:0007669"/>
    <property type="project" value="UniProtKB-KW"/>
</dbReference>
<keyword evidence="8 27" id="KW-0812">Transmembrane</keyword>
<keyword evidence="25" id="KW-0460">Magnesium</keyword>
<dbReference type="PROSITE" id="PS50011">
    <property type="entry name" value="PROTEIN_KINASE_DOM"/>
    <property type="match status" value="1"/>
</dbReference>
<dbReference type="Gene3D" id="1.10.510.10">
    <property type="entry name" value="Transferase(Phosphotransferase) domain 1"/>
    <property type="match status" value="1"/>
</dbReference>
<dbReference type="GO" id="GO:0001525">
    <property type="term" value="P:angiogenesis"/>
    <property type="evidence" value="ECO:0007669"/>
    <property type="project" value="UniProtKB-KW"/>
</dbReference>
<dbReference type="PANTHER" id="PTHR24416">
    <property type="entry name" value="TYROSINE-PROTEIN KINASE RECEPTOR"/>
    <property type="match status" value="1"/>
</dbReference>
<feature type="active site" description="Proton acceptor" evidence="23">
    <location>
        <position position="943"/>
    </location>
</feature>
<dbReference type="GO" id="GO:0005886">
    <property type="term" value="C:plasma membrane"/>
    <property type="evidence" value="ECO:0007669"/>
    <property type="project" value="UniProtKB-SubCell"/>
</dbReference>
<dbReference type="SMART" id="SM00219">
    <property type="entry name" value="TyrKc"/>
    <property type="match status" value="1"/>
</dbReference>
<keyword evidence="20" id="KW-0325">Glycoprotein</keyword>
<dbReference type="PRINTS" id="PR01832">
    <property type="entry name" value="VEGFRECEPTOR"/>
</dbReference>
<evidence type="ECO:0000256" key="1">
    <source>
        <dbReference type="ARBA" id="ARBA00004251"/>
    </source>
</evidence>
<dbReference type="PIRSF" id="PIRSF000615">
    <property type="entry name" value="TyrPK_CSF1-R"/>
    <property type="match status" value="1"/>
</dbReference>
<gene>
    <name evidence="32" type="primary">LOC112256198</name>
</gene>
<dbReference type="InterPro" id="IPR017441">
    <property type="entry name" value="Protein_kinase_ATP_BS"/>
</dbReference>
<keyword evidence="16 29" id="KW-0472">Membrane</keyword>
<evidence type="ECO:0000256" key="12">
    <source>
        <dbReference type="ARBA" id="ARBA00022777"/>
    </source>
</evidence>
<keyword evidence="13" id="KW-0221">Differentiation</keyword>
<dbReference type="InterPro" id="IPR003599">
    <property type="entry name" value="Ig_sub"/>
</dbReference>
<dbReference type="PROSITE" id="PS00240">
    <property type="entry name" value="RECEPTOR_TYR_KIN_III"/>
    <property type="match status" value="1"/>
</dbReference>
<dbReference type="GO" id="GO:0043235">
    <property type="term" value="C:receptor complex"/>
    <property type="evidence" value="ECO:0007669"/>
    <property type="project" value="TreeGrafter"/>
</dbReference>
<dbReference type="FunFam" id="2.60.40.10:FF:000143">
    <property type="entry name" value="Vascular endothelial growth factor receptor 3"/>
    <property type="match status" value="1"/>
</dbReference>
<dbReference type="InterPro" id="IPR013783">
    <property type="entry name" value="Ig-like_fold"/>
</dbReference>
<feature type="binding site" evidence="25">
    <location>
        <position position="948"/>
    </location>
    <ligand>
        <name>Mg(2+)</name>
        <dbReference type="ChEBI" id="CHEBI:18420"/>
    </ligand>
</feature>
<comment type="subcellular location">
    <subcellularLocation>
        <location evidence="1">Cell membrane</location>
        <topology evidence="1">Single-pass type I membrane protein</topology>
    </subcellularLocation>
    <subcellularLocation>
        <location evidence="27">Membrane</location>
        <topology evidence="27">Single-pass type I membrane protein</topology>
    </subcellularLocation>
</comment>
<evidence type="ECO:0000256" key="13">
    <source>
        <dbReference type="ARBA" id="ARBA00022782"/>
    </source>
</evidence>
<evidence type="ECO:0000259" key="31">
    <source>
        <dbReference type="PROSITE" id="PS50835"/>
    </source>
</evidence>
<keyword evidence="12" id="KW-0418">Kinase</keyword>
<evidence type="ECO:0000256" key="18">
    <source>
        <dbReference type="ARBA" id="ARBA00023157"/>
    </source>
</evidence>
<keyword evidence="6" id="KW-0037">Angiogenesis</keyword>
<dbReference type="PROSITE" id="PS50835">
    <property type="entry name" value="IG_LIKE"/>
    <property type="match status" value="5"/>
</dbReference>
<dbReference type="InterPro" id="IPR011009">
    <property type="entry name" value="Kinase-like_dom_sf"/>
</dbReference>
<keyword evidence="3" id="KW-0217">Developmental protein</keyword>
<dbReference type="InterPro" id="IPR020635">
    <property type="entry name" value="Tyr_kinase_cat_dom"/>
</dbReference>
<keyword evidence="33" id="KW-1185">Reference proteome</keyword>
<dbReference type="GO" id="GO:0005021">
    <property type="term" value="F:vascular endothelial growth factor receptor activity"/>
    <property type="evidence" value="ECO:0007669"/>
    <property type="project" value="TreeGrafter"/>
</dbReference>
<evidence type="ECO:0000256" key="19">
    <source>
        <dbReference type="ARBA" id="ARBA00023170"/>
    </source>
</evidence>
<dbReference type="GO" id="GO:0030335">
    <property type="term" value="P:positive regulation of cell migration"/>
    <property type="evidence" value="ECO:0007669"/>
    <property type="project" value="TreeGrafter"/>
</dbReference>
<evidence type="ECO:0000256" key="11">
    <source>
        <dbReference type="ARBA" id="ARBA00022741"/>
    </source>
</evidence>
<dbReference type="EC" id="2.7.10.1" evidence="2"/>
<evidence type="ECO:0000256" key="29">
    <source>
        <dbReference type="SAM" id="Phobius"/>
    </source>
</evidence>
<keyword evidence="19 27" id="KW-0675">Receptor</keyword>
<accession>A0A8C8FA13</accession>
<dbReference type="SUPFAM" id="SSF48726">
    <property type="entry name" value="Immunoglobulin"/>
    <property type="match status" value="4"/>
</dbReference>
<dbReference type="PROSITE" id="PS00109">
    <property type="entry name" value="PROTEIN_KINASE_TYR"/>
    <property type="match status" value="1"/>
</dbReference>
<feature type="domain" description="Ig-like" evidence="31">
    <location>
        <begin position="263"/>
        <end position="355"/>
    </location>
</feature>